<feature type="domain" description="BON" evidence="1">
    <location>
        <begin position="50"/>
        <end position="89"/>
    </location>
</feature>
<evidence type="ECO:0000313" key="2">
    <source>
        <dbReference type="EMBL" id="SPL64882.1"/>
    </source>
</evidence>
<reference evidence="3" key="1">
    <citation type="submission" date="2017-12" db="EMBL/GenBank/DDBJ databases">
        <authorList>
            <person name="Diaz M."/>
        </authorList>
    </citation>
    <scope>NUCLEOTIDE SEQUENCE [LARGE SCALE GENOMIC DNA]</scope>
    <source>
        <strain evidence="3">FI11154</strain>
    </source>
</reference>
<evidence type="ECO:0000313" key="3">
    <source>
        <dbReference type="Proteomes" id="UP000246073"/>
    </source>
</evidence>
<dbReference type="RefSeq" id="WP_109368635.1">
    <property type="nucleotide sequence ID" value="NZ_OOFM01000005.1"/>
</dbReference>
<organism evidence="2 3">
    <name type="scientific">Ochrobactrum soli</name>
    <dbReference type="NCBI Taxonomy" id="2448455"/>
    <lineage>
        <taxon>Bacteria</taxon>
        <taxon>Pseudomonadati</taxon>
        <taxon>Pseudomonadota</taxon>
        <taxon>Alphaproteobacteria</taxon>
        <taxon>Hyphomicrobiales</taxon>
        <taxon>Brucellaceae</taxon>
        <taxon>Brucella/Ochrobactrum group</taxon>
        <taxon>Ochrobactrum</taxon>
    </lineage>
</organism>
<accession>A0A2P9HLC9</accession>
<evidence type="ECO:0000259" key="1">
    <source>
        <dbReference type="Pfam" id="PF04972"/>
    </source>
</evidence>
<dbReference type="EMBL" id="OOFM01000005">
    <property type="protein sequence ID" value="SPL64882.1"/>
    <property type="molecule type" value="Genomic_DNA"/>
</dbReference>
<dbReference type="InterPro" id="IPR007055">
    <property type="entry name" value="BON_dom"/>
</dbReference>
<dbReference type="Gene3D" id="3.40.1520.20">
    <property type="match status" value="1"/>
</dbReference>
<sequence>MKSWFWPGLTWTATLTALALWFGVDRVQTDISSRTSEALAPYVWTGFDIEGRDVTLKGIAPDPAAQDAARAALSAVWGVNDITDLTSVLPATSPYIFKIEKSNDGLVFTGSIPENALRDRIMEAAEAVAPGLSLDDEMALARGSWPQFSDGVLFALSLTKGLADGEITITDGSLSIKGKAASAEQYRSMADILSKPLPFDLKLAASDLVEP</sequence>
<dbReference type="AlphaFoldDB" id="A0A2P9HLC9"/>
<gene>
    <name evidence="2" type="ORF">OHAE_749</name>
</gene>
<protein>
    <submittedName>
        <fullName evidence="2">OmpA/MotB domain protein</fullName>
    </submittedName>
</protein>
<dbReference type="Pfam" id="PF04972">
    <property type="entry name" value="BON"/>
    <property type="match status" value="1"/>
</dbReference>
<proteinExistence type="predicted"/>
<name>A0A2P9HLC9_9HYPH</name>
<dbReference type="Proteomes" id="UP000246073">
    <property type="component" value="Unassembled WGS sequence"/>
</dbReference>